<dbReference type="SUPFAM" id="SSF89392">
    <property type="entry name" value="Prokaryotic lipoproteins and lipoprotein localization factors"/>
    <property type="match status" value="1"/>
</dbReference>
<evidence type="ECO:0000313" key="3">
    <source>
        <dbReference type="Proteomes" id="UP001059295"/>
    </source>
</evidence>
<dbReference type="CDD" id="cd16325">
    <property type="entry name" value="LolA"/>
    <property type="match status" value="1"/>
</dbReference>
<dbReference type="GeneID" id="82891731"/>
<dbReference type="InterPro" id="IPR029046">
    <property type="entry name" value="LolA/LolB/LppX"/>
</dbReference>
<organism evidence="2 3">
    <name type="scientific">Alistipes ihumii AP11</name>
    <dbReference type="NCBI Taxonomy" id="1211813"/>
    <lineage>
        <taxon>Bacteria</taxon>
        <taxon>Pseudomonadati</taxon>
        <taxon>Bacteroidota</taxon>
        <taxon>Bacteroidia</taxon>
        <taxon>Bacteroidales</taxon>
        <taxon>Rikenellaceae</taxon>
        <taxon>Alistipes</taxon>
    </lineage>
</organism>
<sequence length="211" mass="23616">MIRVLFCTLLAAWAVLPLRADDRGRALVRSLSAKIASYVSYEVSFTADMDGEFDGVQGRIVVNGDRYRVEVNGSELYCDGKLLYTFRADEDEVTIERPDPGDRSLLSNPPRFFRLEGDDFEVAYKGREDAGGRSLDRLELTPKSPDAGYRSIEIGVDPADGMPVRVVYRVDGAAAPLRIRIDRLVPNVPVKDSDFTFDPRKHPGVEVIDFR</sequence>
<accession>A0ABY5UXI8</accession>
<dbReference type="InterPro" id="IPR004564">
    <property type="entry name" value="OM_lipoprot_carrier_LolA-like"/>
</dbReference>
<dbReference type="RefSeq" id="WP_019246635.1">
    <property type="nucleotide sequence ID" value="NZ_CAPH01000018.1"/>
</dbReference>
<keyword evidence="1" id="KW-0732">Signal</keyword>
<dbReference type="EMBL" id="CP102294">
    <property type="protein sequence ID" value="UWN56655.1"/>
    <property type="molecule type" value="Genomic_DNA"/>
</dbReference>
<evidence type="ECO:0000313" key="2">
    <source>
        <dbReference type="EMBL" id="UWN56655.1"/>
    </source>
</evidence>
<gene>
    <name evidence="2" type="ORF">NQ491_08315</name>
</gene>
<protein>
    <submittedName>
        <fullName evidence="2">Outer membrane lipoprotein carrier protein LolA</fullName>
    </submittedName>
</protein>
<reference evidence="2" key="1">
    <citation type="journal article" date="2022" name="Cell">
        <title>Design, construction, and in vivo augmentation of a complex gut microbiome.</title>
        <authorList>
            <person name="Cheng A.G."/>
            <person name="Ho P.Y."/>
            <person name="Aranda-Diaz A."/>
            <person name="Jain S."/>
            <person name="Yu F.B."/>
            <person name="Meng X."/>
            <person name="Wang M."/>
            <person name="Iakiviak M."/>
            <person name="Nagashima K."/>
            <person name="Zhao A."/>
            <person name="Murugkar P."/>
            <person name="Patil A."/>
            <person name="Atabakhsh K."/>
            <person name="Weakley A."/>
            <person name="Yan J."/>
            <person name="Brumbaugh A.R."/>
            <person name="Higginbottom S."/>
            <person name="Dimas A."/>
            <person name="Shiver A.L."/>
            <person name="Deutschbauer A."/>
            <person name="Neff N."/>
            <person name="Sonnenburg J.L."/>
            <person name="Huang K.C."/>
            <person name="Fischbach M.A."/>
        </authorList>
    </citation>
    <scope>NUCLEOTIDE SEQUENCE</scope>
    <source>
        <strain evidence="2">AP11</strain>
    </source>
</reference>
<keyword evidence="3" id="KW-1185">Reference proteome</keyword>
<evidence type="ECO:0000256" key="1">
    <source>
        <dbReference type="ARBA" id="ARBA00022729"/>
    </source>
</evidence>
<proteinExistence type="predicted"/>
<dbReference type="Proteomes" id="UP001059295">
    <property type="component" value="Chromosome"/>
</dbReference>
<keyword evidence="2" id="KW-0449">Lipoprotein</keyword>
<name>A0ABY5UXI8_9BACT</name>
<dbReference type="Gene3D" id="2.50.20.10">
    <property type="entry name" value="Lipoprotein localisation LolA/LolB/LppX"/>
    <property type="match status" value="1"/>
</dbReference>